<dbReference type="Gene3D" id="1.10.287.70">
    <property type="match status" value="1"/>
</dbReference>
<accession>A0A0K8P5W0</accession>
<feature type="domain" description="Potassium channel" evidence="2">
    <location>
        <begin position="61"/>
        <end position="133"/>
    </location>
</feature>
<organism evidence="3 4">
    <name type="scientific">Piscinibacter sakaiensis</name>
    <name type="common">Ideonella sakaiensis</name>
    <dbReference type="NCBI Taxonomy" id="1547922"/>
    <lineage>
        <taxon>Bacteria</taxon>
        <taxon>Pseudomonadati</taxon>
        <taxon>Pseudomonadota</taxon>
        <taxon>Betaproteobacteria</taxon>
        <taxon>Burkholderiales</taxon>
        <taxon>Sphaerotilaceae</taxon>
        <taxon>Piscinibacter</taxon>
    </lineage>
</organism>
<dbReference type="RefSeq" id="WP_054021895.1">
    <property type="nucleotide sequence ID" value="NZ_BBYR01000065.1"/>
</dbReference>
<keyword evidence="4" id="KW-1185">Reference proteome</keyword>
<dbReference type="Proteomes" id="UP000037660">
    <property type="component" value="Unassembled WGS sequence"/>
</dbReference>
<keyword evidence="1" id="KW-0472">Membrane</keyword>
<evidence type="ECO:0000259" key="2">
    <source>
        <dbReference type="Pfam" id="PF07885"/>
    </source>
</evidence>
<dbReference type="AlphaFoldDB" id="A0A0K8P5W0"/>
<dbReference type="STRING" id="1547922.ISF6_4191"/>
<evidence type="ECO:0000256" key="1">
    <source>
        <dbReference type="SAM" id="Phobius"/>
    </source>
</evidence>
<reference evidence="4" key="1">
    <citation type="submission" date="2015-07" db="EMBL/GenBank/DDBJ databases">
        <title>Discovery of a poly(ethylene terephthalate assimilation.</title>
        <authorList>
            <person name="Yoshida S."/>
            <person name="Hiraga K."/>
            <person name="Takehana T."/>
            <person name="Taniguchi I."/>
            <person name="Yamaji H."/>
            <person name="Maeda Y."/>
            <person name="Toyohara K."/>
            <person name="Miyamoto K."/>
            <person name="Kimura Y."/>
            <person name="Oda K."/>
        </authorList>
    </citation>
    <scope>NUCLEOTIDE SEQUENCE [LARGE SCALE GENOMIC DNA]</scope>
    <source>
        <strain evidence="4">NBRC 110686 / TISTR 2288 / 201-F6</strain>
    </source>
</reference>
<dbReference type="EMBL" id="BBYR01000065">
    <property type="protein sequence ID" value="GAP37997.1"/>
    <property type="molecule type" value="Genomic_DNA"/>
</dbReference>
<feature type="transmembrane region" description="Helical" evidence="1">
    <location>
        <begin position="66"/>
        <end position="90"/>
    </location>
</feature>
<feature type="transmembrane region" description="Helical" evidence="1">
    <location>
        <begin position="110"/>
        <end position="132"/>
    </location>
</feature>
<keyword evidence="1" id="KW-1133">Transmembrane helix</keyword>
<comment type="caution">
    <text evidence="3">The sequence shown here is derived from an EMBL/GenBank/DDBJ whole genome shotgun (WGS) entry which is preliminary data.</text>
</comment>
<keyword evidence="1" id="KW-0812">Transmembrane</keyword>
<dbReference type="OrthoDB" id="9813518at2"/>
<sequence length="149" mass="15676">MLLVALVCCLLVLASTVLHYEVLRGLNAALPRVRIPARLKLVVVILAAFIAHAAEIGLYGSAMYALVALGQVGSLVGSAGFSFSSCIYFSAETYTSLGFGDLTPTGPLRLLAGVEALNGLLLIGWSASFTYIAMEAFWRTPAGGSPPRR</sequence>
<evidence type="ECO:0000313" key="4">
    <source>
        <dbReference type="Proteomes" id="UP000037660"/>
    </source>
</evidence>
<protein>
    <recommendedName>
        <fullName evidence="2">Potassium channel domain-containing protein</fullName>
    </recommendedName>
</protein>
<reference evidence="3 4" key="2">
    <citation type="journal article" date="2016" name="Science">
        <title>A bacterium that degrades and assimilates poly(ethylene terephthalate).</title>
        <authorList>
            <person name="Yoshida S."/>
            <person name="Hiraga K."/>
            <person name="Takehana T."/>
            <person name="Taniguchi I."/>
            <person name="Yamaji H."/>
            <person name="Maeda Y."/>
            <person name="Toyohara K."/>
            <person name="Miyamoto K."/>
            <person name="Kimura Y."/>
            <person name="Oda K."/>
        </authorList>
    </citation>
    <scope>NUCLEOTIDE SEQUENCE [LARGE SCALE GENOMIC DNA]</scope>
    <source>
        <strain evidence="4">NBRC 110686 / TISTR 2288 / 201-F6</strain>
    </source>
</reference>
<dbReference type="SUPFAM" id="SSF81324">
    <property type="entry name" value="Voltage-gated potassium channels"/>
    <property type="match status" value="1"/>
</dbReference>
<dbReference type="Pfam" id="PF07885">
    <property type="entry name" value="Ion_trans_2"/>
    <property type="match status" value="1"/>
</dbReference>
<proteinExistence type="predicted"/>
<gene>
    <name evidence="3" type="ORF">ISF6_4191</name>
</gene>
<dbReference type="InterPro" id="IPR013099">
    <property type="entry name" value="K_chnl_dom"/>
</dbReference>
<name>A0A0K8P5W0_PISS1</name>
<feature type="transmembrane region" description="Helical" evidence="1">
    <location>
        <begin position="38"/>
        <end position="59"/>
    </location>
</feature>
<evidence type="ECO:0000313" key="3">
    <source>
        <dbReference type="EMBL" id="GAP37997.1"/>
    </source>
</evidence>